<dbReference type="GO" id="GO:0005525">
    <property type="term" value="F:GTP binding"/>
    <property type="evidence" value="ECO:0007669"/>
    <property type="project" value="UniProtKB-KW"/>
</dbReference>
<dbReference type="GO" id="GO:0038060">
    <property type="term" value="P:nitric oxide-cGMP-mediated signaling"/>
    <property type="evidence" value="ECO:0007669"/>
    <property type="project" value="TreeGrafter"/>
</dbReference>
<evidence type="ECO:0000256" key="6">
    <source>
        <dbReference type="ARBA" id="ARBA00023239"/>
    </source>
</evidence>
<dbReference type="GO" id="GO:0070482">
    <property type="term" value="P:response to oxygen levels"/>
    <property type="evidence" value="ECO:0007669"/>
    <property type="project" value="TreeGrafter"/>
</dbReference>
<comment type="subcellular location">
    <subcellularLocation>
        <location evidence="1">Cytoplasm</location>
    </subcellularLocation>
</comment>
<dbReference type="InterPro" id="IPR029787">
    <property type="entry name" value="Nucleotide_cyclase"/>
</dbReference>
<dbReference type="Pfam" id="PF00211">
    <property type="entry name" value="Guanylate_cyc"/>
    <property type="match status" value="1"/>
</dbReference>
<evidence type="ECO:0000313" key="10">
    <source>
        <dbReference type="Ensembl" id="ENSCCRP00000092248.2"/>
    </source>
</evidence>
<dbReference type="SUPFAM" id="SSF55073">
    <property type="entry name" value="Nucleotide cyclase"/>
    <property type="match status" value="1"/>
</dbReference>
<dbReference type="InterPro" id="IPR038158">
    <property type="entry name" value="H-NOX_domain_sf"/>
</dbReference>
<dbReference type="Proteomes" id="UP001108240">
    <property type="component" value="Unplaced"/>
</dbReference>
<evidence type="ECO:0000256" key="4">
    <source>
        <dbReference type="ARBA" id="ARBA00022741"/>
    </source>
</evidence>
<evidence type="ECO:0000259" key="9">
    <source>
        <dbReference type="PROSITE" id="PS50125"/>
    </source>
</evidence>
<keyword evidence="5" id="KW-0342">GTP-binding</keyword>
<evidence type="ECO:0000256" key="8">
    <source>
        <dbReference type="SAM" id="MobiDB-lite"/>
    </source>
</evidence>
<evidence type="ECO:0000256" key="7">
    <source>
        <dbReference type="ARBA" id="ARBA00023293"/>
    </source>
</evidence>
<keyword evidence="3" id="KW-0963">Cytoplasm</keyword>
<dbReference type="Gene3D" id="6.10.250.780">
    <property type="match status" value="1"/>
</dbReference>
<evidence type="ECO:0000256" key="1">
    <source>
        <dbReference type="ARBA" id="ARBA00004496"/>
    </source>
</evidence>
<dbReference type="OMA" id="EERRMYS"/>
<dbReference type="InterPro" id="IPR011645">
    <property type="entry name" value="HNOB_dom_associated"/>
</dbReference>
<dbReference type="EC" id="4.6.1.2" evidence="2"/>
<reference evidence="10" key="2">
    <citation type="submission" date="2025-09" db="UniProtKB">
        <authorList>
            <consortium name="Ensembl"/>
        </authorList>
    </citation>
    <scope>IDENTIFICATION</scope>
</reference>
<evidence type="ECO:0000256" key="3">
    <source>
        <dbReference type="ARBA" id="ARBA00022490"/>
    </source>
</evidence>
<dbReference type="PROSITE" id="PS50125">
    <property type="entry name" value="GUANYLATE_CYCLASE_2"/>
    <property type="match status" value="1"/>
</dbReference>
<dbReference type="Gene3D" id="3.30.70.1230">
    <property type="entry name" value="Nucleotide cyclase"/>
    <property type="match status" value="1"/>
</dbReference>
<dbReference type="Ensembl" id="ENSCCRT00000100146.2">
    <property type="protein sequence ID" value="ENSCCRP00000092248.2"/>
    <property type="gene ID" value="ENSCCRG00000049891.2"/>
</dbReference>
<dbReference type="InterPro" id="IPR011644">
    <property type="entry name" value="Heme_NO-bd"/>
</dbReference>
<dbReference type="GO" id="GO:0020037">
    <property type="term" value="F:heme binding"/>
    <property type="evidence" value="ECO:0007669"/>
    <property type="project" value="InterPro"/>
</dbReference>
<keyword evidence="7" id="KW-0141">cGMP biosynthesis</keyword>
<dbReference type="FunFam" id="3.30.70.1230:FF:000007">
    <property type="entry name" value="Guanylate cyclase soluble subunit alpha-3"/>
    <property type="match status" value="1"/>
</dbReference>
<keyword evidence="11" id="KW-1185">Reference proteome</keyword>
<dbReference type="PANTHER" id="PTHR45655:SF10">
    <property type="entry name" value="SOLUBLE GUANYLATE CYCLASE 88E"/>
    <property type="match status" value="1"/>
</dbReference>
<dbReference type="SMART" id="SM00044">
    <property type="entry name" value="CYCc"/>
    <property type="match status" value="1"/>
</dbReference>
<accession>A0A8C1FQU6</accession>
<evidence type="ECO:0000256" key="2">
    <source>
        <dbReference type="ARBA" id="ARBA00012202"/>
    </source>
</evidence>
<evidence type="ECO:0000313" key="11">
    <source>
        <dbReference type="Proteomes" id="UP001108240"/>
    </source>
</evidence>
<dbReference type="Pfam" id="PF07701">
    <property type="entry name" value="HNOBA"/>
    <property type="match status" value="1"/>
</dbReference>
<dbReference type="PANTHER" id="PTHR45655">
    <property type="entry name" value="GUANYLATE CYCLASE SOLUBLE SUBUNIT BETA-2"/>
    <property type="match status" value="1"/>
</dbReference>
<dbReference type="CDD" id="cd07302">
    <property type="entry name" value="CHD"/>
    <property type="match status" value="1"/>
</dbReference>
<sequence>MYGLLCESLHDFIKESYGDDVWKLVRERADVRLHSFVTHQVYSESVIPRIAKAASGVTGNPYNELMNSWGVYFLGFVGKYGYDRILKVLGRHVRDFVNGLDNLHEYLRFSYPKVQPPTFFCQEESATGVTLHYRSKRKGYLHYAMGQLRQMGKQFYDTDIHVEVLSEQLVGDYSHVTMRLNFDNSAYRYIQKEDEEEQEILPITSDFFFEVFPFNIVFRQDMVVHNVGSGLATVFPDLDGKKINDAFLLARPLVEFTWNMIISHPNNLFEIMSKEPVKRERNLHNRVQNSDYENANRSADVDVELMAFQSIIGDDYKDLYDFHYSSRRTPVECPRCSFSYGNSANAMESWGDGSRCLKLKGQMRYMPEWESIIFLGTPVMESLSAMFKTGLYINDLSMHDSSRDLVLAGTQQSEELKRALIQEQKKSSKLEESMKMLDYEMKKTDDLLYRMIPKPVAKRLRKGEPAVNTCEVFPDVTILFSDVVGFTRICSHITPMQVVSMLNTMYTLFDTLSEKHRVFKVETIGDAYMVVAGAPEKTKFHAHNICDMALDMVRSIDHLKDPSNGNNIQIRVGIHSGMVVAGVVGHKMPRYGLHGDTVHTASAMESNGKEMHIQLSSATYEHLKGSHFIFERRGTITIKGNVEIETYWLKGKRDKDGNAQAACPQFEAQTISKAAISAPEAPIDEDVLVFPSVAGEDEDDVKSIRSHRMKMETSRNSLEESMEECRVEEASVSKSHYKDALQDSSLQDPHIDLDSAEFDGRDSIMESPAGSCDSHGSEKSTMCSVC</sequence>
<dbReference type="InterPro" id="IPR001054">
    <property type="entry name" value="A/G_cyclase"/>
</dbReference>
<evidence type="ECO:0000256" key="5">
    <source>
        <dbReference type="ARBA" id="ARBA00023134"/>
    </source>
</evidence>
<protein>
    <recommendedName>
        <fullName evidence="2">guanylate cyclase</fullName>
        <ecNumber evidence="2">4.6.1.2</ecNumber>
    </recommendedName>
</protein>
<keyword evidence="6" id="KW-0456">Lyase</keyword>
<dbReference type="InterPro" id="IPR042463">
    <property type="entry name" value="HNOB_dom_associated_sf"/>
</dbReference>
<dbReference type="GO" id="GO:0004383">
    <property type="term" value="F:guanylate cyclase activity"/>
    <property type="evidence" value="ECO:0007669"/>
    <property type="project" value="UniProtKB-EC"/>
</dbReference>
<dbReference type="Pfam" id="PF07700">
    <property type="entry name" value="HNOB"/>
    <property type="match status" value="1"/>
</dbReference>
<dbReference type="SUPFAM" id="SSF111126">
    <property type="entry name" value="Ligand-binding domain in the NO signalling and Golgi transport"/>
    <property type="match status" value="1"/>
</dbReference>
<dbReference type="GO" id="GO:0008074">
    <property type="term" value="C:guanylate cyclase complex, soluble"/>
    <property type="evidence" value="ECO:0007669"/>
    <property type="project" value="TreeGrafter"/>
</dbReference>
<dbReference type="Gene3D" id="3.90.1520.10">
    <property type="entry name" value="H-NOX domain"/>
    <property type="match status" value="1"/>
</dbReference>
<dbReference type="GeneTree" id="ENSGT00940000165461"/>
<feature type="domain" description="Guanylate cyclase" evidence="9">
    <location>
        <begin position="477"/>
        <end position="605"/>
    </location>
</feature>
<proteinExistence type="predicted"/>
<reference evidence="10" key="1">
    <citation type="submission" date="2025-08" db="UniProtKB">
        <authorList>
            <consortium name="Ensembl"/>
        </authorList>
    </citation>
    <scope>IDENTIFICATION</scope>
</reference>
<dbReference type="Gene3D" id="3.30.450.260">
    <property type="entry name" value="Haem NO binding associated domain"/>
    <property type="match status" value="1"/>
</dbReference>
<feature type="region of interest" description="Disordered" evidence="8">
    <location>
        <begin position="758"/>
        <end position="786"/>
    </location>
</feature>
<dbReference type="InterPro" id="IPR024096">
    <property type="entry name" value="NO_sig/Golgi_transp_ligand-bd"/>
</dbReference>
<dbReference type="AlphaFoldDB" id="A0A8C1FQU6"/>
<keyword evidence="4" id="KW-0547">Nucleotide-binding</keyword>
<organism evidence="10 11">
    <name type="scientific">Cyprinus carpio carpio</name>
    <dbReference type="NCBI Taxonomy" id="630221"/>
    <lineage>
        <taxon>Eukaryota</taxon>
        <taxon>Metazoa</taxon>
        <taxon>Chordata</taxon>
        <taxon>Craniata</taxon>
        <taxon>Vertebrata</taxon>
        <taxon>Euteleostomi</taxon>
        <taxon>Actinopterygii</taxon>
        <taxon>Neopterygii</taxon>
        <taxon>Teleostei</taxon>
        <taxon>Ostariophysi</taxon>
        <taxon>Cypriniformes</taxon>
        <taxon>Cyprinidae</taxon>
        <taxon>Cyprininae</taxon>
        <taxon>Cyprinus</taxon>
    </lineage>
</organism>
<name>A0A8C1FQU6_CYPCA</name>